<proteinExistence type="inferred from homology"/>
<feature type="domain" description="TonB-dependent receptor plug" evidence="9">
    <location>
        <begin position="63"/>
        <end position="162"/>
    </location>
</feature>
<keyword evidence="11" id="KW-1185">Reference proteome</keyword>
<accession>A0A1G7Q3I3</accession>
<dbReference type="InterPro" id="IPR039426">
    <property type="entry name" value="TonB-dep_rcpt-like"/>
</dbReference>
<evidence type="ECO:0000313" key="10">
    <source>
        <dbReference type="EMBL" id="SDF92499.1"/>
    </source>
</evidence>
<evidence type="ECO:0000256" key="2">
    <source>
        <dbReference type="ARBA" id="ARBA00022448"/>
    </source>
</evidence>
<dbReference type="AlphaFoldDB" id="A0A1G7Q3I3"/>
<evidence type="ECO:0000256" key="1">
    <source>
        <dbReference type="ARBA" id="ARBA00004571"/>
    </source>
</evidence>
<dbReference type="PROSITE" id="PS52016">
    <property type="entry name" value="TONB_DEPENDENT_REC_3"/>
    <property type="match status" value="1"/>
</dbReference>
<comment type="similarity">
    <text evidence="7">Belongs to the TonB-dependent receptor family.</text>
</comment>
<evidence type="ECO:0000259" key="9">
    <source>
        <dbReference type="Pfam" id="PF07715"/>
    </source>
</evidence>
<protein>
    <submittedName>
        <fullName evidence="10">Outer membrane receptor proteins, mostly Fe transport</fullName>
    </submittedName>
</protein>
<dbReference type="OrthoDB" id="99480at2"/>
<comment type="subcellular location">
    <subcellularLocation>
        <location evidence="1 7">Cell outer membrane</location>
        <topology evidence="1 7">Multi-pass membrane protein</topology>
    </subcellularLocation>
</comment>
<name>A0A1G7Q3I3_9BACT</name>
<reference evidence="11" key="1">
    <citation type="submission" date="2016-10" db="EMBL/GenBank/DDBJ databases">
        <authorList>
            <person name="Varghese N."/>
            <person name="Submissions S."/>
        </authorList>
    </citation>
    <scope>NUCLEOTIDE SEQUENCE [LARGE SCALE GENOMIC DNA]</scope>
    <source>
        <strain evidence="11">DSM 25329</strain>
    </source>
</reference>
<dbReference type="GO" id="GO:0044718">
    <property type="term" value="P:siderophore transmembrane transport"/>
    <property type="evidence" value="ECO:0007669"/>
    <property type="project" value="TreeGrafter"/>
</dbReference>
<dbReference type="GO" id="GO:0009279">
    <property type="term" value="C:cell outer membrane"/>
    <property type="evidence" value="ECO:0007669"/>
    <property type="project" value="UniProtKB-SubCell"/>
</dbReference>
<dbReference type="GO" id="GO:0015344">
    <property type="term" value="F:siderophore uptake transmembrane transporter activity"/>
    <property type="evidence" value="ECO:0007669"/>
    <property type="project" value="TreeGrafter"/>
</dbReference>
<dbReference type="STRING" id="659014.SAMN04487996_113209"/>
<keyword evidence="3 7" id="KW-1134">Transmembrane beta strand</keyword>
<dbReference type="PANTHER" id="PTHR30069:SF36">
    <property type="entry name" value="BLL6948 PROTEIN"/>
    <property type="match status" value="1"/>
</dbReference>
<feature type="signal peptide" evidence="8">
    <location>
        <begin position="1"/>
        <end position="20"/>
    </location>
</feature>
<keyword evidence="6 7" id="KW-0998">Cell outer membrane</keyword>
<dbReference type="EMBL" id="FNAN01000013">
    <property type="protein sequence ID" value="SDF92499.1"/>
    <property type="molecule type" value="Genomic_DNA"/>
</dbReference>
<dbReference type="PANTHER" id="PTHR30069">
    <property type="entry name" value="TONB-DEPENDENT OUTER MEMBRANE RECEPTOR"/>
    <property type="match status" value="1"/>
</dbReference>
<evidence type="ECO:0000256" key="4">
    <source>
        <dbReference type="ARBA" id="ARBA00022692"/>
    </source>
</evidence>
<dbReference type="Pfam" id="PF07715">
    <property type="entry name" value="Plug"/>
    <property type="match status" value="1"/>
</dbReference>
<keyword evidence="2 7" id="KW-0813">Transport</keyword>
<gene>
    <name evidence="10" type="ORF">SAMN04487996_113209</name>
</gene>
<dbReference type="RefSeq" id="WP_090154671.1">
    <property type="nucleotide sequence ID" value="NZ_FNAN01000013.1"/>
</dbReference>
<evidence type="ECO:0000256" key="3">
    <source>
        <dbReference type="ARBA" id="ARBA00022452"/>
    </source>
</evidence>
<dbReference type="SUPFAM" id="SSF56935">
    <property type="entry name" value="Porins"/>
    <property type="match status" value="1"/>
</dbReference>
<dbReference type="Proteomes" id="UP000198748">
    <property type="component" value="Unassembled WGS sequence"/>
</dbReference>
<dbReference type="InterPro" id="IPR012910">
    <property type="entry name" value="Plug_dom"/>
</dbReference>
<sequence>MKTIYFWIALGIMPFSTQLAKGNALADSTQLKTALPPVADTSAVLLSSVVVTARAAEDHIMKIDLNRVPVNTSQDLLRKVPGLFIAQHAGGGKAEQIFLRGFDNDHGTDISISSDGMPVNMVSHAHGQGYSDLHFMIPETVENISFGKGSYYAEKGDFNTSGYVDFHTFDKVKSNMVKLEGGSFNTLRAVGLFKLVDNDHANAYVASEYNFTNGPFHVSQNFNRLNLFAKYTGQLDEKNSLDVIASTFSSNWNASGQIPLRSVPEIGRYGSVDSTEGGNTSRTNLIVTWKYRPDAHSNWKSTFYYSKYAFSLYSNFTFYLVNPETGDEIHQADNRDVYGSNHQYTRNFNFAGSSLTFTAGTGFRFDNIHDLELSYVTQREQLNERLAWGTAPEANVNAYASAEWKKGKWNVTPGVRVDWFNFNYYDRLTPAKGQQGAQAMRVSPKLSISYNAGDNMQIFVKSGLGFHSNDVRVAVAQDGKEILPYLFGGDLGLIWTPAPGFIFIPTVWYSYLQNEFVWNGDSYGTSSVGQTRRTGLDLSFRYQPLHWLYLDSDVNFARPRLVGEERGNDYVDLAPTLTSTGGVSVTLDNGFSANLRYRYMHNRPANQDNSIVADGYFVNDLVLGYQKKALGFNVQIQNLFNVRWNEAMFAETTRLKGEPAAGYDQLTFTPGTPFFLKAGINFRF</sequence>
<evidence type="ECO:0000256" key="8">
    <source>
        <dbReference type="SAM" id="SignalP"/>
    </source>
</evidence>
<keyword evidence="10" id="KW-0675">Receptor</keyword>
<dbReference type="Gene3D" id="2.170.130.10">
    <property type="entry name" value="TonB-dependent receptor, plug domain"/>
    <property type="match status" value="1"/>
</dbReference>
<evidence type="ECO:0000313" key="11">
    <source>
        <dbReference type="Proteomes" id="UP000198748"/>
    </source>
</evidence>
<evidence type="ECO:0000256" key="7">
    <source>
        <dbReference type="PROSITE-ProRule" id="PRU01360"/>
    </source>
</evidence>
<organism evidence="10 11">
    <name type="scientific">Dyadobacter soli</name>
    <dbReference type="NCBI Taxonomy" id="659014"/>
    <lineage>
        <taxon>Bacteria</taxon>
        <taxon>Pseudomonadati</taxon>
        <taxon>Bacteroidota</taxon>
        <taxon>Cytophagia</taxon>
        <taxon>Cytophagales</taxon>
        <taxon>Spirosomataceae</taxon>
        <taxon>Dyadobacter</taxon>
    </lineage>
</organism>
<keyword evidence="8" id="KW-0732">Signal</keyword>
<keyword evidence="5 7" id="KW-0472">Membrane</keyword>
<evidence type="ECO:0000256" key="5">
    <source>
        <dbReference type="ARBA" id="ARBA00023136"/>
    </source>
</evidence>
<dbReference type="InterPro" id="IPR036942">
    <property type="entry name" value="Beta-barrel_TonB_sf"/>
</dbReference>
<keyword evidence="4 7" id="KW-0812">Transmembrane</keyword>
<dbReference type="InterPro" id="IPR037066">
    <property type="entry name" value="Plug_dom_sf"/>
</dbReference>
<feature type="chain" id="PRO_5011591687" evidence="8">
    <location>
        <begin position="21"/>
        <end position="684"/>
    </location>
</feature>
<dbReference type="Gene3D" id="2.40.170.20">
    <property type="entry name" value="TonB-dependent receptor, beta-barrel domain"/>
    <property type="match status" value="1"/>
</dbReference>
<evidence type="ECO:0000256" key="6">
    <source>
        <dbReference type="ARBA" id="ARBA00023237"/>
    </source>
</evidence>